<dbReference type="Proteomes" id="UP001341840">
    <property type="component" value="Unassembled WGS sequence"/>
</dbReference>
<comment type="caution">
    <text evidence="1">The sequence shown here is derived from an EMBL/GenBank/DDBJ whole genome shotgun (WGS) entry which is preliminary data.</text>
</comment>
<name>A0ABU6W3D5_9FABA</name>
<accession>A0ABU6W3D5</accession>
<feature type="non-terminal residue" evidence="1">
    <location>
        <position position="1"/>
    </location>
</feature>
<proteinExistence type="predicted"/>
<keyword evidence="2" id="KW-1185">Reference proteome</keyword>
<reference evidence="1 2" key="1">
    <citation type="journal article" date="2023" name="Plants (Basel)">
        <title>Bridging the Gap: Combining Genomics and Transcriptomics Approaches to Understand Stylosanthes scabra, an Orphan Legume from the Brazilian Caatinga.</title>
        <authorList>
            <person name="Ferreira-Neto J.R.C."/>
            <person name="da Silva M.D."/>
            <person name="Binneck E."/>
            <person name="de Melo N.F."/>
            <person name="da Silva R.H."/>
            <person name="de Melo A.L.T.M."/>
            <person name="Pandolfi V."/>
            <person name="Bustamante F.O."/>
            <person name="Brasileiro-Vidal A.C."/>
            <person name="Benko-Iseppon A.M."/>
        </authorList>
    </citation>
    <scope>NUCLEOTIDE SEQUENCE [LARGE SCALE GENOMIC DNA]</scope>
    <source>
        <tissue evidence="1">Leaves</tissue>
    </source>
</reference>
<organism evidence="1 2">
    <name type="scientific">Stylosanthes scabra</name>
    <dbReference type="NCBI Taxonomy" id="79078"/>
    <lineage>
        <taxon>Eukaryota</taxon>
        <taxon>Viridiplantae</taxon>
        <taxon>Streptophyta</taxon>
        <taxon>Embryophyta</taxon>
        <taxon>Tracheophyta</taxon>
        <taxon>Spermatophyta</taxon>
        <taxon>Magnoliopsida</taxon>
        <taxon>eudicotyledons</taxon>
        <taxon>Gunneridae</taxon>
        <taxon>Pentapetalae</taxon>
        <taxon>rosids</taxon>
        <taxon>fabids</taxon>
        <taxon>Fabales</taxon>
        <taxon>Fabaceae</taxon>
        <taxon>Papilionoideae</taxon>
        <taxon>50 kb inversion clade</taxon>
        <taxon>dalbergioids sensu lato</taxon>
        <taxon>Dalbergieae</taxon>
        <taxon>Pterocarpus clade</taxon>
        <taxon>Stylosanthes</taxon>
    </lineage>
</organism>
<evidence type="ECO:0000313" key="2">
    <source>
        <dbReference type="Proteomes" id="UP001341840"/>
    </source>
</evidence>
<protein>
    <submittedName>
        <fullName evidence="1">Uncharacterized protein</fullName>
    </submittedName>
</protein>
<gene>
    <name evidence="1" type="ORF">PIB30_108543</name>
</gene>
<feature type="non-terminal residue" evidence="1">
    <location>
        <position position="64"/>
    </location>
</feature>
<dbReference type="EMBL" id="JASCZI010156135">
    <property type="protein sequence ID" value="MED6178533.1"/>
    <property type="molecule type" value="Genomic_DNA"/>
</dbReference>
<sequence>GTIPTLKWYYLIRCTCRIVTKEFVASSGSFTVTNVSPSSLSMDKHLSITWEASLTRRRSSTILL</sequence>
<evidence type="ECO:0000313" key="1">
    <source>
        <dbReference type="EMBL" id="MED6178533.1"/>
    </source>
</evidence>